<dbReference type="PANTHER" id="PTHR36109">
    <property type="entry name" value="MEMBRANE PROTEIN-RELATED"/>
    <property type="match status" value="1"/>
</dbReference>
<keyword evidence="1" id="KW-1133">Transmembrane helix</keyword>
<evidence type="ECO:0000256" key="1">
    <source>
        <dbReference type="SAM" id="Phobius"/>
    </source>
</evidence>
<reference evidence="2" key="2">
    <citation type="submission" date="2021-03" db="EMBL/GenBank/DDBJ databases">
        <authorList>
            <person name="Cao W."/>
        </authorList>
    </citation>
    <scope>NUCLEOTIDE SEQUENCE</scope>
    <source>
        <strain evidence="2">110414</strain>
    </source>
</reference>
<evidence type="ECO:0008006" key="4">
    <source>
        <dbReference type="Google" id="ProtNLM"/>
    </source>
</evidence>
<evidence type="ECO:0000313" key="2">
    <source>
        <dbReference type="EMBL" id="MBP3984297.1"/>
    </source>
</evidence>
<gene>
    <name evidence="2" type="ORF">J5837_07630</name>
</gene>
<dbReference type="AlphaFoldDB" id="A0A940X2Q4"/>
<dbReference type="PANTHER" id="PTHR36109:SF2">
    <property type="entry name" value="MEMBRANE PROTEIN"/>
    <property type="match status" value="1"/>
</dbReference>
<protein>
    <recommendedName>
        <fullName evidence="4">DUF1269 domain-containing protein</fullName>
    </recommendedName>
</protein>
<reference evidence="2" key="1">
    <citation type="journal article" date="2016" name="Int. J. Syst. Evol. Microbiol.">
        <title>Pseudoxanthomonas helianthi sp. nov., isolated from roots of Jerusalem artichoke (Helianthus tuberosus).</title>
        <authorList>
            <person name="Kittiwongwattana C."/>
            <person name="Thawai C."/>
        </authorList>
    </citation>
    <scope>NUCLEOTIDE SEQUENCE</scope>
    <source>
        <strain evidence="2">110414</strain>
    </source>
</reference>
<keyword evidence="3" id="KW-1185">Reference proteome</keyword>
<accession>A0A940X2Q4</accession>
<dbReference type="InterPro" id="IPR052948">
    <property type="entry name" value="Low_temp-induced_all0457"/>
</dbReference>
<dbReference type="RefSeq" id="WP_210536067.1">
    <property type="nucleotide sequence ID" value="NZ_JAGKTC010000001.1"/>
</dbReference>
<name>A0A940X2Q4_9GAMM</name>
<feature type="transmembrane region" description="Helical" evidence="1">
    <location>
        <begin position="91"/>
        <end position="113"/>
    </location>
</feature>
<keyword evidence="1" id="KW-0472">Membrane</keyword>
<dbReference type="EMBL" id="JAGKTC010000001">
    <property type="protein sequence ID" value="MBP3984297.1"/>
    <property type="molecule type" value="Genomic_DNA"/>
</dbReference>
<dbReference type="Proteomes" id="UP000673447">
    <property type="component" value="Unassembled WGS sequence"/>
</dbReference>
<keyword evidence="1" id="KW-0812">Transmembrane</keyword>
<comment type="caution">
    <text evidence="2">The sequence shown here is derived from an EMBL/GenBank/DDBJ whole genome shotgun (WGS) entry which is preliminary data.</text>
</comment>
<sequence>MKIRHVFCAPDLATAQAAIRAARRAGVENRDLLLVARSDIELHSIRNGRKEADTDMLPAAMRGIAYGAATGLLVGGVAMLVPTLGIGWTGVAAATIAGAIIGGWASALVGAALPDPIRRKFNAEIEAGNILVLVDADRELLDTAGFAIVREGAQLLPFESHKAMA</sequence>
<feature type="transmembrane region" description="Helical" evidence="1">
    <location>
        <begin position="64"/>
        <end position="85"/>
    </location>
</feature>
<proteinExistence type="predicted"/>
<evidence type="ECO:0000313" key="3">
    <source>
        <dbReference type="Proteomes" id="UP000673447"/>
    </source>
</evidence>
<organism evidence="2 3">
    <name type="scientific">Pseudoxanthomonas helianthi</name>
    <dbReference type="NCBI Taxonomy" id="1453541"/>
    <lineage>
        <taxon>Bacteria</taxon>
        <taxon>Pseudomonadati</taxon>
        <taxon>Pseudomonadota</taxon>
        <taxon>Gammaproteobacteria</taxon>
        <taxon>Lysobacterales</taxon>
        <taxon>Lysobacteraceae</taxon>
        <taxon>Pseudoxanthomonas</taxon>
    </lineage>
</organism>